<keyword evidence="2" id="KW-1185">Reference proteome</keyword>
<comment type="caution">
    <text evidence="1">The sequence shown here is derived from an EMBL/GenBank/DDBJ whole genome shotgun (WGS) entry which is preliminary data.</text>
</comment>
<dbReference type="Proteomes" id="UP000634136">
    <property type="component" value="Unassembled WGS sequence"/>
</dbReference>
<accession>A0A834T4C4</accession>
<organism evidence="1 2">
    <name type="scientific">Senna tora</name>
    <dbReference type="NCBI Taxonomy" id="362788"/>
    <lineage>
        <taxon>Eukaryota</taxon>
        <taxon>Viridiplantae</taxon>
        <taxon>Streptophyta</taxon>
        <taxon>Embryophyta</taxon>
        <taxon>Tracheophyta</taxon>
        <taxon>Spermatophyta</taxon>
        <taxon>Magnoliopsida</taxon>
        <taxon>eudicotyledons</taxon>
        <taxon>Gunneridae</taxon>
        <taxon>Pentapetalae</taxon>
        <taxon>rosids</taxon>
        <taxon>fabids</taxon>
        <taxon>Fabales</taxon>
        <taxon>Fabaceae</taxon>
        <taxon>Caesalpinioideae</taxon>
        <taxon>Cassia clade</taxon>
        <taxon>Senna</taxon>
    </lineage>
</organism>
<proteinExistence type="predicted"/>
<reference evidence="1" key="1">
    <citation type="submission" date="2020-09" db="EMBL/GenBank/DDBJ databases">
        <title>Genome-Enabled Discovery of Anthraquinone Biosynthesis in Senna tora.</title>
        <authorList>
            <person name="Kang S.-H."/>
            <person name="Pandey R.P."/>
            <person name="Lee C.-M."/>
            <person name="Sim J.-S."/>
            <person name="Jeong J.-T."/>
            <person name="Choi B.-S."/>
            <person name="Jung M."/>
            <person name="Ginzburg D."/>
            <person name="Zhao K."/>
            <person name="Won S.Y."/>
            <person name="Oh T.-J."/>
            <person name="Yu Y."/>
            <person name="Kim N.-H."/>
            <person name="Lee O.R."/>
            <person name="Lee T.-H."/>
            <person name="Bashyal P."/>
            <person name="Kim T.-S."/>
            <person name="Lee W.-H."/>
            <person name="Kawkins C."/>
            <person name="Kim C.-K."/>
            <person name="Kim J.S."/>
            <person name="Ahn B.O."/>
            <person name="Rhee S.Y."/>
            <person name="Sohng J.K."/>
        </authorList>
    </citation>
    <scope>NUCLEOTIDE SEQUENCE</scope>
    <source>
        <tissue evidence="1">Leaf</tissue>
    </source>
</reference>
<protein>
    <submittedName>
        <fullName evidence="1">Uncharacterized protein</fullName>
    </submittedName>
</protein>
<dbReference type="AlphaFoldDB" id="A0A834T4C4"/>
<dbReference type="EMBL" id="JAAIUW010000009">
    <property type="protein sequence ID" value="KAF7814021.1"/>
    <property type="molecule type" value="Genomic_DNA"/>
</dbReference>
<evidence type="ECO:0000313" key="1">
    <source>
        <dbReference type="EMBL" id="KAF7814021.1"/>
    </source>
</evidence>
<name>A0A834T4C4_9FABA</name>
<evidence type="ECO:0000313" key="2">
    <source>
        <dbReference type="Proteomes" id="UP000634136"/>
    </source>
</evidence>
<dbReference type="PANTHER" id="PTHR34788:SF4">
    <property type="entry name" value="F15I1.22"/>
    <property type="match status" value="1"/>
</dbReference>
<dbReference type="OrthoDB" id="1937329at2759"/>
<gene>
    <name evidence="1" type="ORF">G2W53_027990</name>
</gene>
<sequence>MVRKMKVRWVKLQYICMVRRVKEYYRKVVKDMADAGNSIDQFQQRVFMESTFAIPVGLSFSTSYPSRYGPPRHHQPRPLFIAITRLKEDKMPDPLEIENLMPLKANSEDKGHLRMEKDSCDEKNWMSSAQLWSTQSKLVIPNFSFKIRFDSQNLKNRGGTFLPFNGKTGGN</sequence>
<dbReference type="PANTHER" id="PTHR34788">
    <property type="entry name" value="F15I1.22"/>
    <property type="match status" value="1"/>
</dbReference>